<dbReference type="OrthoDB" id="9762009at2"/>
<dbReference type="PANTHER" id="PTHR43856">
    <property type="entry name" value="CARDIOLIPIN HYDROLASE"/>
    <property type="match status" value="1"/>
</dbReference>
<evidence type="ECO:0000256" key="6">
    <source>
        <dbReference type="ARBA" id="ARBA00023098"/>
    </source>
</evidence>
<accession>A0A4U1CQ53</accession>
<protein>
    <recommendedName>
        <fullName evidence="3">phospholipase D</fullName>
        <ecNumber evidence="3">3.1.4.4</ecNumber>
    </recommendedName>
</protein>
<keyword evidence="6" id="KW-0443">Lipid metabolism</keyword>
<dbReference type="GO" id="GO:0016042">
    <property type="term" value="P:lipid catabolic process"/>
    <property type="evidence" value="ECO:0007669"/>
    <property type="project" value="UniProtKB-KW"/>
</dbReference>
<organism evidence="8 9">
    <name type="scientific">Pedobacter frigoris</name>
    <dbReference type="NCBI Taxonomy" id="2571272"/>
    <lineage>
        <taxon>Bacteria</taxon>
        <taxon>Pseudomonadati</taxon>
        <taxon>Bacteroidota</taxon>
        <taxon>Sphingobacteriia</taxon>
        <taxon>Sphingobacteriales</taxon>
        <taxon>Sphingobacteriaceae</taxon>
        <taxon>Pedobacter</taxon>
    </lineage>
</organism>
<dbReference type="RefSeq" id="WP_136835092.1">
    <property type="nucleotide sequence ID" value="NZ_SWBQ01000001.1"/>
</dbReference>
<sequence>MRAKSDLVSGYTVYAISGVNTISFAIDFRQADTAGLLGFAVERLDQQSGNRRYIKGYKVFKEIIPDPNEDTVVSTEDHPVQSFVWDDFTCKDNSRYTYWFHPIKGTPNALDRSADPIALEISTEPLFSDQEHDVFFNRGVASSQAYRIRFNNLGPKDIQDPVKKQEALDWLSRELDEAMFAFVDRCVEGDKLYCCFYEFRYRPLLDKLKLALDRRVKVKIIIDAKDNSSYDTKKQKDVEAFPWRDNIRFIEAAGIPMSAIIERKANKSNIQHNKFMVYKPIGAVAKEVWTGSTNISDGGIHGQTNVGHWVRNEAVAEKFLAYWNILSADPGAQAGDDKNTGMAKNKELKLAVEDLQPNFRYTRLEDIAEGITTVFSPRRGPDVLESYVKMLDSARSVSCITLAFGINKLFKEAVLDNDATSAVTFFLLEKEDAPTEKNKSTFVKIGYRQNVYQAFGNYLKDSLYQWAKEISPQKLGVNKHVSYIHSKFLLVDPLSSDPLVVTGSANFSTASTNSNDENMLVIRGNMRVADIYFTEYNRIFNHYYFRSVYNKVKKNAASKSQSPFLDTSGAWLEKYESGTFRYKRVMAYATMQGFG</sequence>
<dbReference type="GO" id="GO:0006793">
    <property type="term" value="P:phosphorus metabolic process"/>
    <property type="evidence" value="ECO:0007669"/>
    <property type="project" value="UniProtKB-ARBA"/>
</dbReference>
<evidence type="ECO:0000256" key="2">
    <source>
        <dbReference type="ARBA" id="ARBA00008664"/>
    </source>
</evidence>
<comment type="caution">
    <text evidence="8">The sequence shown here is derived from an EMBL/GenBank/DDBJ whole genome shotgun (WGS) entry which is preliminary data.</text>
</comment>
<comment type="catalytic activity">
    <reaction evidence="1">
        <text>a 1,2-diacyl-sn-glycero-3-phosphocholine + H2O = a 1,2-diacyl-sn-glycero-3-phosphate + choline + H(+)</text>
        <dbReference type="Rhea" id="RHEA:14445"/>
        <dbReference type="ChEBI" id="CHEBI:15354"/>
        <dbReference type="ChEBI" id="CHEBI:15377"/>
        <dbReference type="ChEBI" id="CHEBI:15378"/>
        <dbReference type="ChEBI" id="CHEBI:57643"/>
        <dbReference type="ChEBI" id="CHEBI:58608"/>
        <dbReference type="EC" id="3.1.4.4"/>
    </reaction>
</comment>
<dbReference type="GO" id="GO:0004630">
    <property type="term" value="F:phospholipase D activity"/>
    <property type="evidence" value="ECO:0007669"/>
    <property type="project" value="UniProtKB-EC"/>
</dbReference>
<keyword evidence="4" id="KW-0378">Hydrolase</keyword>
<evidence type="ECO:0000256" key="4">
    <source>
        <dbReference type="ARBA" id="ARBA00022801"/>
    </source>
</evidence>
<dbReference type="PANTHER" id="PTHR43856:SF1">
    <property type="entry name" value="MITOCHONDRIAL CARDIOLIPIN HYDROLASE"/>
    <property type="match status" value="1"/>
</dbReference>
<feature type="domain" description="PLD phosphodiesterase" evidence="7">
    <location>
        <begin position="480"/>
        <end position="511"/>
    </location>
</feature>
<dbReference type="AlphaFoldDB" id="A0A4U1CQ53"/>
<dbReference type="Gene3D" id="3.30.870.10">
    <property type="entry name" value="Endonuclease Chain A"/>
    <property type="match status" value="2"/>
</dbReference>
<dbReference type="PROSITE" id="PS50035">
    <property type="entry name" value="PLD"/>
    <property type="match status" value="1"/>
</dbReference>
<evidence type="ECO:0000256" key="1">
    <source>
        <dbReference type="ARBA" id="ARBA00000798"/>
    </source>
</evidence>
<dbReference type="Proteomes" id="UP000307244">
    <property type="component" value="Unassembled WGS sequence"/>
</dbReference>
<evidence type="ECO:0000259" key="7">
    <source>
        <dbReference type="PROSITE" id="PS50035"/>
    </source>
</evidence>
<evidence type="ECO:0000313" key="8">
    <source>
        <dbReference type="EMBL" id="TKC09684.1"/>
    </source>
</evidence>
<keyword evidence="9" id="KW-1185">Reference proteome</keyword>
<dbReference type="GO" id="GO:0016891">
    <property type="term" value="F:RNA endonuclease activity producing 5'-phosphomonoesters, hydrolytic mechanism"/>
    <property type="evidence" value="ECO:0007669"/>
    <property type="project" value="TreeGrafter"/>
</dbReference>
<reference evidence="8 9" key="1">
    <citation type="submission" date="2019-04" db="EMBL/GenBank/DDBJ databases">
        <title>Pedobacter sp. RP-3-15 sp. nov., isolated from Arctic soil.</title>
        <authorList>
            <person name="Dahal R.H."/>
            <person name="Kim D.-U."/>
        </authorList>
    </citation>
    <scope>NUCLEOTIDE SEQUENCE [LARGE SCALE GENOMIC DNA]</scope>
    <source>
        <strain evidence="8 9">RP-3-15</strain>
    </source>
</reference>
<comment type="similarity">
    <text evidence="2">Belongs to the phospholipase D family.</text>
</comment>
<name>A0A4U1CQ53_9SPHI</name>
<evidence type="ECO:0000256" key="5">
    <source>
        <dbReference type="ARBA" id="ARBA00022963"/>
    </source>
</evidence>
<evidence type="ECO:0000256" key="3">
    <source>
        <dbReference type="ARBA" id="ARBA00012027"/>
    </source>
</evidence>
<proteinExistence type="inferred from homology"/>
<dbReference type="InterPro" id="IPR025202">
    <property type="entry name" value="PLD-like_dom"/>
</dbReference>
<dbReference type="EMBL" id="SWBQ01000001">
    <property type="protein sequence ID" value="TKC09684.1"/>
    <property type="molecule type" value="Genomic_DNA"/>
</dbReference>
<evidence type="ECO:0000313" key="9">
    <source>
        <dbReference type="Proteomes" id="UP000307244"/>
    </source>
</evidence>
<dbReference type="InterPro" id="IPR001736">
    <property type="entry name" value="PLipase_D/transphosphatidylase"/>
</dbReference>
<dbReference type="Pfam" id="PF13091">
    <property type="entry name" value="PLDc_2"/>
    <property type="match status" value="2"/>
</dbReference>
<dbReference type="InterPro" id="IPR051406">
    <property type="entry name" value="PLD_domain"/>
</dbReference>
<dbReference type="EC" id="3.1.4.4" evidence="3"/>
<keyword evidence="5" id="KW-0442">Lipid degradation</keyword>
<gene>
    <name evidence="8" type="ORF">FA047_06280</name>
</gene>
<dbReference type="SUPFAM" id="SSF56024">
    <property type="entry name" value="Phospholipase D/nuclease"/>
    <property type="match status" value="2"/>
</dbReference>